<dbReference type="AlphaFoldDB" id="A0A1Y2S714"/>
<evidence type="ECO:0000313" key="1">
    <source>
        <dbReference type="EMBL" id="OTA14409.1"/>
    </source>
</evidence>
<protein>
    <submittedName>
        <fullName evidence="1">Uncharacterized protein</fullName>
    </submittedName>
</protein>
<dbReference type="STRING" id="351656.Xvie_03734"/>
<dbReference type="SUPFAM" id="SSF47413">
    <property type="entry name" value="lambda repressor-like DNA-binding domains"/>
    <property type="match status" value="1"/>
</dbReference>
<gene>
    <name evidence="1" type="ORF">Xvie_03734</name>
</gene>
<dbReference type="Proteomes" id="UP000194350">
    <property type="component" value="Unassembled WGS sequence"/>
</dbReference>
<sequence length="280" mass="32004">MSRVKVVSEVPNPKTIELLRKKMSLTQTELGEIMGLTLRAWQKKEAAGENVHHMNATKLVPGEYNFLLLMADLHPYYQLTAPFDAKKMVMGSSTAEEVKHFRTVLGLTPSAMAKLMGYSQSTWFGKEYAKKDVKKLKRAEYNFVLLLTEEHPGMKMIRGVGKDLTQYHSKTLTAAEYHLLLLISDLHPYYRLEEPFEITDLIKEMPEELPIEALRNTLQLTQSDIAHLTEYTVAAWQVKEKELATIADIKLRIEEYNYLLLLAGKHPNMKMLHSAPKTAS</sequence>
<name>A0A1Y2S714_9GAMM</name>
<dbReference type="EMBL" id="MUBJ01000032">
    <property type="protein sequence ID" value="OTA14409.1"/>
    <property type="molecule type" value="Genomic_DNA"/>
</dbReference>
<keyword evidence="2" id="KW-1185">Reference proteome</keyword>
<organism evidence="1 2">
    <name type="scientific">Xenorhabdus vietnamensis</name>
    <dbReference type="NCBI Taxonomy" id="351656"/>
    <lineage>
        <taxon>Bacteria</taxon>
        <taxon>Pseudomonadati</taxon>
        <taxon>Pseudomonadota</taxon>
        <taxon>Gammaproteobacteria</taxon>
        <taxon>Enterobacterales</taxon>
        <taxon>Morganellaceae</taxon>
        <taxon>Xenorhabdus</taxon>
    </lineage>
</organism>
<reference evidence="1 2" key="1">
    <citation type="submission" date="2016-10" db="EMBL/GenBank/DDBJ databases">
        <title>Systematic genetic and metabolomic analysis of Xenorhabdus and Photorhabdus spp., highlights the requirements for a dual symbiotic and pathogenic life style.</title>
        <authorList>
            <person name="Tobias N.J."/>
            <person name="Wolff H."/>
            <person name="Djahanschiri B."/>
            <person name="Pidot S.J."/>
            <person name="Stinear T.P."/>
            <person name="Ebersberger I."/>
            <person name="Bode H.B."/>
        </authorList>
    </citation>
    <scope>NUCLEOTIDE SEQUENCE [LARGE SCALE GENOMIC DNA]</scope>
    <source>
        <strain evidence="1 2">DSM 22392</strain>
    </source>
</reference>
<proteinExistence type="predicted"/>
<dbReference type="GO" id="GO:0003677">
    <property type="term" value="F:DNA binding"/>
    <property type="evidence" value="ECO:0007669"/>
    <property type="project" value="InterPro"/>
</dbReference>
<dbReference type="RefSeq" id="WP_244175731.1">
    <property type="nucleotide sequence ID" value="NZ_CAWNGD010000076.1"/>
</dbReference>
<accession>A0A1Y2S714</accession>
<comment type="caution">
    <text evidence="1">The sequence shown here is derived from an EMBL/GenBank/DDBJ whole genome shotgun (WGS) entry which is preliminary data.</text>
</comment>
<dbReference type="Gene3D" id="1.10.260.40">
    <property type="entry name" value="lambda repressor-like DNA-binding domains"/>
    <property type="match status" value="1"/>
</dbReference>
<evidence type="ECO:0000313" key="2">
    <source>
        <dbReference type="Proteomes" id="UP000194350"/>
    </source>
</evidence>
<dbReference type="InterPro" id="IPR010982">
    <property type="entry name" value="Lambda_DNA-bd_dom_sf"/>
</dbReference>